<dbReference type="InterPro" id="IPR037883">
    <property type="entry name" value="Knr4/Smi1-like_sf"/>
</dbReference>
<dbReference type="InterPro" id="IPR032675">
    <property type="entry name" value="LRR_dom_sf"/>
</dbReference>
<keyword evidence="2" id="KW-0677">Repeat</keyword>
<dbReference type="RefSeq" id="WP_271342057.1">
    <property type="nucleotide sequence ID" value="NZ_JAQKAB010000014.1"/>
</dbReference>
<proteinExistence type="predicted"/>
<dbReference type="Proteomes" id="UP001211894">
    <property type="component" value="Unassembled WGS sequence"/>
</dbReference>
<name>A0ABT4X7G9_9BACI</name>
<comment type="caution">
    <text evidence="4">The sequence shown here is derived from an EMBL/GenBank/DDBJ whole genome shotgun (WGS) entry which is preliminary data.</text>
</comment>
<dbReference type="PANTHER" id="PTHR47432:SF1">
    <property type="entry name" value="CELL WALL ASSEMBLY REGULATOR SMI1"/>
    <property type="match status" value="1"/>
</dbReference>
<dbReference type="Pfam" id="PF12799">
    <property type="entry name" value="LRR_4"/>
    <property type="match status" value="1"/>
</dbReference>
<dbReference type="InterPro" id="IPR025875">
    <property type="entry name" value="Leu-rich_rpt_4"/>
</dbReference>
<evidence type="ECO:0000313" key="5">
    <source>
        <dbReference type="Proteomes" id="UP001211894"/>
    </source>
</evidence>
<keyword evidence="5" id="KW-1185">Reference proteome</keyword>
<reference evidence="4 5" key="1">
    <citation type="submission" date="2023-01" db="EMBL/GenBank/DDBJ databases">
        <title>Bacillus changyiensis sp. nov., isolated from a coastal deposit.</title>
        <authorList>
            <person name="Xiao G."/>
            <person name="Lai Q."/>
            <person name="Hu Z."/>
            <person name="Shao Z."/>
        </authorList>
    </citation>
    <scope>NUCLEOTIDE SEQUENCE [LARGE SCALE GENOMIC DNA]</scope>
    <source>
        <strain evidence="4 5">CLL-7-23</strain>
    </source>
</reference>
<evidence type="ECO:0000256" key="2">
    <source>
        <dbReference type="ARBA" id="ARBA00022737"/>
    </source>
</evidence>
<accession>A0ABT4X7G9</accession>
<dbReference type="PANTHER" id="PTHR47432">
    <property type="entry name" value="CELL WALL ASSEMBLY REGULATOR SMI1"/>
    <property type="match status" value="1"/>
</dbReference>
<dbReference type="EMBL" id="JAQKAB010000014">
    <property type="protein sequence ID" value="MDA7028233.1"/>
    <property type="molecule type" value="Genomic_DNA"/>
</dbReference>
<evidence type="ECO:0000256" key="1">
    <source>
        <dbReference type="ARBA" id="ARBA00022614"/>
    </source>
</evidence>
<protein>
    <submittedName>
        <fullName evidence="4">SMI1/KNR4 family protein</fullName>
    </submittedName>
</protein>
<organism evidence="4 5">
    <name type="scientific">Bacillus changyiensis</name>
    <dbReference type="NCBI Taxonomy" id="3004103"/>
    <lineage>
        <taxon>Bacteria</taxon>
        <taxon>Bacillati</taxon>
        <taxon>Bacillota</taxon>
        <taxon>Bacilli</taxon>
        <taxon>Bacillales</taxon>
        <taxon>Bacillaceae</taxon>
        <taxon>Bacillus</taxon>
    </lineage>
</organism>
<keyword evidence="1" id="KW-0433">Leucine-rich repeat</keyword>
<dbReference type="Gene3D" id="3.40.1580.10">
    <property type="entry name" value="SMI1/KNR4-like"/>
    <property type="match status" value="1"/>
</dbReference>
<feature type="domain" description="Knr4/Smi1-like" evidence="3">
    <location>
        <begin position="24"/>
        <end position="162"/>
    </location>
</feature>
<dbReference type="Pfam" id="PF09346">
    <property type="entry name" value="SMI1_KNR4"/>
    <property type="match status" value="1"/>
</dbReference>
<evidence type="ECO:0000259" key="3">
    <source>
        <dbReference type="SMART" id="SM00860"/>
    </source>
</evidence>
<sequence length="518" mass="59605">MILSVIKHLKEELNQHFQPFLNPPATVKEIEEVEKEMNITFPEDLRILYLTHNGEKELGPGLFFGLPFLSLEEMIREWRTWKEIACDDWQAEIDAYSVPPVWIKEKYANLYWIPISSDGGGNHIGIDLDPDKEGKVGQVINFGADEEVKYVIAYHLKDFLIHITNTLKEGFYTIDEYEEDFISWSYGEEEELHFLDAIRSMALPVLKPQSPKHDQEHADLWFSQLDDHWTSIVQEIAENPQNFSRMKKLLLINEDLSEIKPLVICSDVRELILSANRIEDLTPLQQMVSLKKLYLGGNPIQDLKPIVQLRNLQNLHLADTKVIDLQPLADLSFLKELDITDIPAVDYHPLQYCKNLEILKVTISNAEQLKNVSNIGSLKKLHLQGLKNIKEEDLQPFANLKKLKSLTIENIYLENLNFLRAQNKLQTLIFKDSVIQDGSALVQLGRLSELELSGTSMTNIEVMVRSASLNKFAGSFAQFHLLKDLCKGKVDFSKIVGEMSEEEEKVWSDYLDQQWETS</sequence>
<dbReference type="InterPro" id="IPR051873">
    <property type="entry name" value="KNR4/SMI1_regulator"/>
</dbReference>
<evidence type="ECO:0000313" key="4">
    <source>
        <dbReference type="EMBL" id="MDA7028233.1"/>
    </source>
</evidence>
<dbReference type="InterPro" id="IPR001611">
    <property type="entry name" value="Leu-rich_rpt"/>
</dbReference>
<dbReference type="Gene3D" id="3.80.10.10">
    <property type="entry name" value="Ribonuclease Inhibitor"/>
    <property type="match status" value="1"/>
</dbReference>
<gene>
    <name evidence="4" type="ORF">PJ311_16905</name>
</gene>
<dbReference type="InterPro" id="IPR018958">
    <property type="entry name" value="Knr4/Smi1-like_dom"/>
</dbReference>
<dbReference type="SUPFAM" id="SSF52058">
    <property type="entry name" value="L domain-like"/>
    <property type="match status" value="1"/>
</dbReference>
<dbReference type="SUPFAM" id="SSF160631">
    <property type="entry name" value="SMI1/KNR4-like"/>
    <property type="match status" value="1"/>
</dbReference>
<dbReference type="SMART" id="SM00860">
    <property type="entry name" value="SMI1_KNR4"/>
    <property type="match status" value="1"/>
</dbReference>
<dbReference type="PROSITE" id="PS51450">
    <property type="entry name" value="LRR"/>
    <property type="match status" value="1"/>
</dbReference>